<dbReference type="Proteomes" id="UP000325286">
    <property type="component" value="Chromosome"/>
</dbReference>
<dbReference type="Pfam" id="PF07394">
    <property type="entry name" value="DUF1501"/>
    <property type="match status" value="1"/>
</dbReference>
<sequence>MYRCPGNQLSRRGFLAAGALGGVGLSLADLLMVQEARADQKSYDFIEAKAKSVIHIFLPGGLAQQESFDPKPYSPLEYRGEMGTTKTNTGEVFSETLKEVSKRADKFAVIRSMTHGEAAHERGTHNMFTGYKPSPALKYPSFGSVVSHEYGPRKNLPPYVCIPNMPNEFAGSGYLSSSYGPFSLGADPKNDNFKVRDLDLAGGVDMERFARRKSALETVNSRFTSMTSADNVGAMSTFYERAYSLLDSPDARKAFDISAEDGKLRDRYGRNEAGQRMLMARRLVESGVRLVTLTYGGWDMHQGITASIKRSMPPLDVALATLMDDLSDRGMLDETLVMVSSEFGRTPKINKDAGRDHWAKVFSVMLAGGGIKGGTVYGSSNAIASEPEENPVSPADLATTVYHQLGIVADKELMAPGDRPIEIVDGGQVIKGILA</sequence>
<organism evidence="1 2">
    <name type="scientific">Roseimaritima ulvae</name>
    <dbReference type="NCBI Taxonomy" id="980254"/>
    <lineage>
        <taxon>Bacteria</taxon>
        <taxon>Pseudomonadati</taxon>
        <taxon>Planctomycetota</taxon>
        <taxon>Planctomycetia</taxon>
        <taxon>Pirellulales</taxon>
        <taxon>Pirellulaceae</taxon>
        <taxon>Roseimaritima</taxon>
    </lineage>
</organism>
<dbReference type="KEGG" id="rul:UC8_05690"/>
<proteinExistence type="predicted"/>
<evidence type="ECO:0000313" key="1">
    <source>
        <dbReference type="EMBL" id="QEG38612.1"/>
    </source>
</evidence>
<dbReference type="RefSeq" id="WP_068141362.1">
    <property type="nucleotide sequence ID" value="NZ_CP042914.1"/>
</dbReference>
<dbReference type="EMBL" id="CP042914">
    <property type="protein sequence ID" value="QEG38612.1"/>
    <property type="molecule type" value="Genomic_DNA"/>
</dbReference>
<dbReference type="SUPFAM" id="SSF53649">
    <property type="entry name" value="Alkaline phosphatase-like"/>
    <property type="match status" value="1"/>
</dbReference>
<dbReference type="InterPro" id="IPR010869">
    <property type="entry name" value="DUF1501"/>
</dbReference>
<accession>A0A5B9QLE0</accession>
<dbReference type="AlphaFoldDB" id="A0A5B9QLE0"/>
<reference evidence="1 2" key="1">
    <citation type="submission" date="2019-08" db="EMBL/GenBank/DDBJ databases">
        <title>Deep-cultivation of Planctomycetes and their phenomic and genomic characterization uncovers novel biology.</title>
        <authorList>
            <person name="Wiegand S."/>
            <person name="Jogler M."/>
            <person name="Boedeker C."/>
            <person name="Pinto D."/>
            <person name="Vollmers J."/>
            <person name="Rivas-Marin E."/>
            <person name="Kohn T."/>
            <person name="Peeters S.H."/>
            <person name="Heuer A."/>
            <person name="Rast P."/>
            <person name="Oberbeckmann S."/>
            <person name="Bunk B."/>
            <person name="Jeske O."/>
            <person name="Meyerdierks A."/>
            <person name="Storesund J.E."/>
            <person name="Kallscheuer N."/>
            <person name="Luecker S."/>
            <person name="Lage O.M."/>
            <person name="Pohl T."/>
            <person name="Merkel B.J."/>
            <person name="Hornburger P."/>
            <person name="Mueller R.-W."/>
            <person name="Bruemmer F."/>
            <person name="Labrenz M."/>
            <person name="Spormann A.M."/>
            <person name="Op den Camp H."/>
            <person name="Overmann J."/>
            <person name="Amann R."/>
            <person name="Jetten M.S.M."/>
            <person name="Mascher T."/>
            <person name="Medema M.H."/>
            <person name="Devos D.P."/>
            <person name="Kaster A.-K."/>
            <person name="Ovreas L."/>
            <person name="Rohde M."/>
            <person name="Galperin M.Y."/>
            <person name="Jogler C."/>
        </authorList>
    </citation>
    <scope>NUCLEOTIDE SEQUENCE [LARGE SCALE GENOMIC DNA]</scope>
    <source>
        <strain evidence="1 2">UC8</strain>
    </source>
</reference>
<dbReference type="InterPro" id="IPR017850">
    <property type="entry name" value="Alkaline_phosphatase_core_sf"/>
</dbReference>
<dbReference type="PANTHER" id="PTHR43737:SF1">
    <property type="entry name" value="DUF1501 DOMAIN-CONTAINING PROTEIN"/>
    <property type="match status" value="1"/>
</dbReference>
<gene>
    <name evidence="1" type="ORF">UC8_05690</name>
</gene>
<protein>
    <submittedName>
        <fullName evidence="1">Sulfatase</fullName>
    </submittedName>
</protein>
<evidence type="ECO:0000313" key="2">
    <source>
        <dbReference type="Proteomes" id="UP000325286"/>
    </source>
</evidence>
<keyword evidence="2" id="KW-1185">Reference proteome</keyword>
<dbReference type="PANTHER" id="PTHR43737">
    <property type="entry name" value="BLL7424 PROTEIN"/>
    <property type="match status" value="1"/>
</dbReference>
<name>A0A5B9QLE0_9BACT</name>
<dbReference type="InterPro" id="IPR006311">
    <property type="entry name" value="TAT_signal"/>
</dbReference>
<dbReference type="OrthoDB" id="127333at2"/>
<dbReference type="PROSITE" id="PS51318">
    <property type="entry name" value="TAT"/>
    <property type="match status" value="1"/>
</dbReference>